<feature type="signal peptide" evidence="2">
    <location>
        <begin position="1"/>
        <end position="18"/>
    </location>
</feature>
<evidence type="ECO:0000313" key="3">
    <source>
        <dbReference type="EMBL" id="KAJ1928766.1"/>
    </source>
</evidence>
<feature type="compositionally biased region" description="Low complexity" evidence="1">
    <location>
        <begin position="430"/>
        <end position="471"/>
    </location>
</feature>
<reference evidence="3" key="1">
    <citation type="submission" date="2022-07" db="EMBL/GenBank/DDBJ databases">
        <title>Phylogenomic reconstructions and comparative analyses of Kickxellomycotina fungi.</title>
        <authorList>
            <person name="Reynolds N.K."/>
            <person name="Stajich J.E."/>
            <person name="Barry K."/>
            <person name="Grigoriev I.V."/>
            <person name="Crous P."/>
            <person name="Smith M.E."/>
        </authorList>
    </citation>
    <scope>NUCLEOTIDE SEQUENCE</scope>
    <source>
        <strain evidence="3">RSA 861</strain>
    </source>
</reference>
<feature type="compositionally biased region" description="Basic residues" evidence="1">
    <location>
        <begin position="176"/>
        <end position="192"/>
    </location>
</feature>
<name>A0A9W8AKL9_9FUNG</name>
<protein>
    <submittedName>
        <fullName evidence="3">Uncharacterized protein</fullName>
    </submittedName>
</protein>
<evidence type="ECO:0000313" key="4">
    <source>
        <dbReference type="Proteomes" id="UP001150569"/>
    </source>
</evidence>
<feature type="chain" id="PRO_5040742597" evidence="2">
    <location>
        <begin position="19"/>
        <end position="477"/>
    </location>
</feature>
<dbReference type="AlphaFoldDB" id="A0A9W8AKL9"/>
<evidence type="ECO:0000256" key="1">
    <source>
        <dbReference type="SAM" id="MobiDB-lite"/>
    </source>
</evidence>
<keyword evidence="4" id="KW-1185">Reference proteome</keyword>
<proteinExistence type="predicted"/>
<feature type="region of interest" description="Disordered" evidence="1">
    <location>
        <begin position="66"/>
        <end position="93"/>
    </location>
</feature>
<feature type="region of interest" description="Disordered" evidence="1">
    <location>
        <begin position="430"/>
        <end position="477"/>
    </location>
</feature>
<feature type="region of interest" description="Disordered" evidence="1">
    <location>
        <begin position="166"/>
        <end position="239"/>
    </location>
</feature>
<keyword evidence="2" id="KW-0732">Signal</keyword>
<comment type="caution">
    <text evidence="3">The sequence shown here is derived from an EMBL/GenBank/DDBJ whole genome shotgun (WGS) entry which is preliminary data.</text>
</comment>
<organism evidence="3 4">
    <name type="scientific">Tieghemiomyces parasiticus</name>
    <dbReference type="NCBI Taxonomy" id="78921"/>
    <lineage>
        <taxon>Eukaryota</taxon>
        <taxon>Fungi</taxon>
        <taxon>Fungi incertae sedis</taxon>
        <taxon>Zoopagomycota</taxon>
        <taxon>Kickxellomycotina</taxon>
        <taxon>Dimargaritomycetes</taxon>
        <taxon>Dimargaritales</taxon>
        <taxon>Dimargaritaceae</taxon>
        <taxon>Tieghemiomyces</taxon>
    </lineage>
</organism>
<sequence length="477" mass="49927">MRLAFSVLTLTLVATATAIPAPGGNSPASPKEKLKSMKPGDSARHIIDESGFIGVGLAWDNRQVEDYHKPGRPAPPTNGKHGHARATYNKDPAPLLDFGKRNYQGRHAPAHNNGYTARKPSTPAHAVSHAVNDEVADFSVHDGNDGPLPHNTEFSHLPSGLNTFKYSGSGIERPDPRHRHRKGGNKGHHTKHPANGGVYRARRPSQHGNKKHRGHKKHRGNKKHRSNKKHCGHKKNCGHKHATPVALHDGGYRASSDYTFEGWNAPPLPVTLSANNEPNANPPVDRLHPGWTPYHMKGGVPSATRPVHIPSGTPVSTPVAAPYRHAPMAPGVNLADTPIDSAMSATPDISLANAAEPAMADASTSAPVAVELAVAPENPAVPANAKSAPVAPVTADDSDSDAVALQLVDTAPATPANPAAPMAEVPQAPVAPTADTPAVPESSAPVSPIVESPATDAMPEVAAPAPPMEAASHPSKP</sequence>
<feature type="compositionally biased region" description="Basic residues" evidence="1">
    <location>
        <begin position="200"/>
        <end position="239"/>
    </location>
</feature>
<dbReference type="Proteomes" id="UP001150569">
    <property type="component" value="Unassembled WGS sequence"/>
</dbReference>
<evidence type="ECO:0000256" key="2">
    <source>
        <dbReference type="SAM" id="SignalP"/>
    </source>
</evidence>
<accession>A0A9W8AKL9</accession>
<dbReference type="EMBL" id="JANBPT010000060">
    <property type="protein sequence ID" value="KAJ1928766.1"/>
    <property type="molecule type" value="Genomic_DNA"/>
</dbReference>
<feature type="region of interest" description="Disordered" evidence="1">
    <location>
        <begin position="18"/>
        <end position="40"/>
    </location>
</feature>
<gene>
    <name evidence="3" type="ORF">IWQ60_001766</name>
</gene>